<dbReference type="RefSeq" id="WP_068032763.1">
    <property type="nucleotide sequence ID" value="NZ_QQAZ01000032.1"/>
</dbReference>
<evidence type="ECO:0000313" key="2">
    <source>
        <dbReference type="EMBL" id="RDI41540.1"/>
    </source>
</evidence>
<proteinExistence type="predicted"/>
<dbReference type="EMBL" id="QQAZ01000032">
    <property type="protein sequence ID" value="RDI41540.1"/>
    <property type="molecule type" value="Genomic_DNA"/>
</dbReference>
<name>A0A370GE72_9NOCA</name>
<feature type="region of interest" description="Disordered" evidence="1">
    <location>
        <begin position="57"/>
        <end position="187"/>
    </location>
</feature>
<evidence type="ECO:0008006" key="4">
    <source>
        <dbReference type="Google" id="ProtNLM"/>
    </source>
</evidence>
<reference evidence="2 3" key="1">
    <citation type="submission" date="2018-07" db="EMBL/GenBank/DDBJ databases">
        <title>Genomic Encyclopedia of Type Strains, Phase IV (KMG-IV): sequencing the most valuable type-strain genomes for metagenomic binning, comparative biology and taxonomic classification.</title>
        <authorList>
            <person name="Goeker M."/>
        </authorList>
    </citation>
    <scope>NUCLEOTIDE SEQUENCE [LARGE SCALE GENOMIC DNA]</scope>
    <source>
        <strain evidence="2 3">DSM 44952</strain>
    </source>
</reference>
<dbReference type="Pfam" id="PF19844">
    <property type="entry name" value="DUF6319"/>
    <property type="match status" value="1"/>
</dbReference>
<dbReference type="STRING" id="1210089.GCA_001613165_08006"/>
<keyword evidence="3" id="KW-1185">Reference proteome</keyword>
<sequence length="258" mass="26833">MSSRRTKPQPLSDIEIRQIAADIAAGRPPMVWFTAAAVGVPEGRSGKVVALGDPAEGDFLQVRPTGSKDELSFSPTEVTLTKPARRTAAPAATKQTAKKTTARRKDTAVSMPSTVNPAPPNPEPVKPAVAEQGSAPQPTPAADSPAPKPAAKPAPAPAKPPQKSAAARKSKTGPEVTVTLSGTADGEWTVEVVHGKKRTRGLSVPGATVAQAAKLLHPEVAEVVDSVLESVRSSQRAKVEQLQAELEQARRVLDDLAG</sequence>
<accession>A0A370GE72</accession>
<dbReference type="OrthoDB" id="4560653at2"/>
<protein>
    <recommendedName>
        <fullName evidence="4">Cell wall anchor protein</fullName>
    </recommendedName>
</protein>
<feature type="compositionally biased region" description="Pro residues" evidence="1">
    <location>
        <begin position="146"/>
        <end position="160"/>
    </location>
</feature>
<evidence type="ECO:0000256" key="1">
    <source>
        <dbReference type="SAM" id="MobiDB-lite"/>
    </source>
</evidence>
<dbReference type="AlphaFoldDB" id="A0A370GE72"/>
<feature type="compositionally biased region" description="Low complexity" evidence="1">
    <location>
        <begin position="79"/>
        <end position="95"/>
    </location>
</feature>
<evidence type="ECO:0000313" key="3">
    <source>
        <dbReference type="Proteomes" id="UP000255355"/>
    </source>
</evidence>
<gene>
    <name evidence="2" type="ORF">DFR68_13210</name>
</gene>
<dbReference type="Proteomes" id="UP000255355">
    <property type="component" value="Unassembled WGS sequence"/>
</dbReference>
<organism evidence="2 3">
    <name type="scientific">Nocardia mexicana</name>
    <dbReference type="NCBI Taxonomy" id="279262"/>
    <lineage>
        <taxon>Bacteria</taxon>
        <taxon>Bacillati</taxon>
        <taxon>Actinomycetota</taxon>
        <taxon>Actinomycetes</taxon>
        <taxon>Mycobacteriales</taxon>
        <taxon>Nocardiaceae</taxon>
        <taxon>Nocardia</taxon>
    </lineage>
</organism>
<comment type="caution">
    <text evidence="2">The sequence shown here is derived from an EMBL/GenBank/DDBJ whole genome shotgun (WGS) entry which is preliminary data.</text>
</comment>
<dbReference type="InterPro" id="IPR046282">
    <property type="entry name" value="DUF6319"/>
</dbReference>